<evidence type="ECO:0000313" key="6">
    <source>
        <dbReference type="EMBL" id="TFD78572.1"/>
    </source>
</evidence>
<comment type="caution">
    <text evidence="6">The sequence shown here is derived from an EMBL/GenBank/DDBJ whole genome shotgun (WGS) entry which is preliminary data.</text>
</comment>
<evidence type="ECO:0000256" key="1">
    <source>
        <dbReference type="ARBA" id="ARBA00004141"/>
    </source>
</evidence>
<evidence type="ECO:0000256" key="3">
    <source>
        <dbReference type="ARBA" id="ARBA00022989"/>
    </source>
</evidence>
<keyword evidence="7" id="KW-1185">Reference proteome</keyword>
<name>A0A4Y8KPB7_9MICO</name>
<dbReference type="NCBIfam" id="TIGR03061">
    <property type="entry name" value="pip_yhgE_Nterm"/>
    <property type="match status" value="1"/>
</dbReference>
<accession>A0A4Y8KPB7</accession>
<dbReference type="OrthoDB" id="9811483at2"/>
<dbReference type="RefSeq" id="WP_134174120.1">
    <property type="nucleotide sequence ID" value="NZ_SODI01000001.1"/>
</dbReference>
<dbReference type="GO" id="GO:0016020">
    <property type="term" value="C:membrane"/>
    <property type="evidence" value="ECO:0007669"/>
    <property type="project" value="UniProtKB-SubCell"/>
</dbReference>
<dbReference type="PANTHER" id="PTHR43077">
    <property type="entry name" value="TRANSPORT PERMEASE YVFS-RELATED"/>
    <property type="match status" value="1"/>
</dbReference>
<protein>
    <submittedName>
        <fullName evidence="6">YhgE/Pip domain-containing protein</fullName>
    </submittedName>
</protein>
<dbReference type="Gene3D" id="3.40.1710.10">
    <property type="entry name" value="abc type-2 transporter like domain"/>
    <property type="match status" value="1"/>
</dbReference>
<keyword evidence="2" id="KW-0812">Transmembrane</keyword>
<dbReference type="GO" id="GO:0140359">
    <property type="term" value="F:ABC-type transporter activity"/>
    <property type="evidence" value="ECO:0007669"/>
    <property type="project" value="InterPro"/>
</dbReference>
<dbReference type="NCBIfam" id="TIGR03062">
    <property type="entry name" value="pip_yhgE_Cterm"/>
    <property type="match status" value="1"/>
</dbReference>
<reference evidence="6 7" key="1">
    <citation type="submission" date="2019-03" db="EMBL/GenBank/DDBJ databases">
        <title>Genomics of glacier-inhabiting Cryobacterium strains.</title>
        <authorList>
            <person name="Liu Q."/>
            <person name="Xin Y.-H."/>
        </authorList>
    </citation>
    <scope>NUCLEOTIDE SEQUENCE [LARGE SCALE GENOMIC DNA]</scope>
    <source>
        <strain evidence="6 7">CGMCC 1.4292</strain>
    </source>
</reference>
<dbReference type="Proteomes" id="UP000298218">
    <property type="component" value="Unassembled WGS sequence"/>
</dbReference>
<evidence type="ECO:0000256" key="4">
    <source>
        <dbReference type="ARBA" id="ARBA00023136"/>
    </source>
</evidence>
<keyword evidence="4" id="KW-0472">Membrane</keyword>
<dbReference type="EMBL" id="SOHQ01000028">
    <property type="protein sequence ID" value="TFD78572.1"/>
    <property type="molecule type" value="Genomic_DNA"/>
</dbReference>
<feature type="domain" description="ABC-2 type transporter transmembrane" evidence="5">
    <location>
        <begin position="416"/>
        <end position="619"/>
    </location>
</feature>
<proteinExistence type="predicted"/>
<dbReference type="AlphaFoldDB" id="A0A4Y8KPB7"/>
<sequence length="637" mass="62865">MSPQLERLFTRTPGQRRWVVRGLVAALIVVPLAVAGVFTAALTSASDRVDTIHAIVVNNDEFVTLTLPDGTDQPVLAGRQLVTQLTAPNPGAAGFDWTISNSEDAQAALASGEAYAVLTIPPDFSASVTSLSGTTPTQADLDIRTDDAHSYLAGSVAQSVGGALTGAFGREVTSRYLTGLYDNLAVLGESLQSAADGAAQVSTGITGVATGLDSLADGANSAATGAASAATGASSFSSGVGTYTRGVDSLSTGLGTLSSGAAGLSQISGGWSGYTGGVTQTASGFEDLAAALLANPANAPYAGALADFQAGLDTLSSQGAALSGQTTSAISGVASGISQSASGAAALSNGSDGLRSGAANLASGVSGLSGGVADLATGADAAASGAHALESGAGDLASGLSEGAAGAAPFTTLDATATAEVVSEPVAVATDRDHPVSSVAPIMGALFVPVSLWIGALAIFLLLQPLTRRALASTASTGRIVRRGLGRAVAIAAAQAVLVTVLLHAALKVDWVLLPTTLSFALLLAVTFVAVHHALTVLFGRGGILVSLVLLVLQLASAGGLYPLELVAKPFQVISPFLPLTWAVDGMQAIVSGGSAASVASAAAVLSLFAIIGVLVSWWAVARQRGAMAWSHAAALA</sequence>
<dbReference type="InterPro" id="IPR051328">
    <property type="entry name" value="T7SS_ABC-Transporter"/>
</dbReference>
<dbReference type="InterPro" id="IPR013525">
    <property type="entry name" value="ABC2_TM"/>
</dbReference>
<organism evidence="6 7">
    <name type="scientific">Cryobacterium psychrophilum</name>
    <dbReference type="NCBI Taxonomy" id="41988"/>
    <lineage>
        <taxon>Bacteria</taxon>
        <taxon>Bacillati</taxon>
        <taxon>Actinomycetota</taxon>
        <taxon>Actinomycetes</taxon>
        <taxon>Micrococcales</taxon>
        <taxon>Microbacteriaceae</taxon>
        <taxon>Cryobacterium</taxon>
    </lineage>
</organism>
<comment type="subcellular location">
    <subcellularLocation>
        <location evidence="1">Membrane</location>
        <topology evidence="1">Multi-pass membrane protein</topology>
    </subcellularLocation>
</comment>
<dbReference type="InterPro" id="IPR017501">
    <property type="entry name" value="Phage_infect_YhgE_C"/>
</dbReference>
<dbReference type="InterPro" id="IPR017500">
    <property type="entry name" value="Phage_infect_YhgE_N"/>
</dbReference>
<evidence type="ECO:0000313" key="7">
    <source>
        <dbReference type="Proteomes" id="UP000298218"/>
    </source>
</evidence>
<keyword evidence="3" id="KW-1133">Transmembrane helix</keyword>
<evidence type="ECO:0000256" key="2">
    <source>
        <dbReference type="ARBA" id="ARBA00022692"/>
    </source>
</evidence>
<dbReference type="Pfam" id="PF12698">
    <property type="entry name" value="ABC2_membrane_3"/>
    <property type="match status" value="1"/>
</dbReference>
<dbReference type="PANTHER" id="PTHR43077:SF5">
    <property type="entry name" value="PHAGE INFECTION PROTEIN"/>
    <property type="match status" value="1"/>
</dbReference>
<evidence type="ECO:0000259" key="5">
    <source>
        <dbReference type="Pfam" id="PF12698"/>
    </source>
</evidence>
<gene>
    <name evidence="6" type="ORF">E3T53_10345</name>
</gene>